<evidence type="ECO:0000313" key="8">
    <source>
        <dbReference type="Proteomes" id="UP000789342"/>
    </source>
</evidence>
<dbReference type="PANTHER" id="PTHR34105">
    <property type="entry name" value="PROLINE-, GLUTAMIC ACID- AND LEUCINE-RICH PROTEIN 1"/>
    <property type="match status" value="1"/>
</dbReference>
<comment type="caution">
    <text evidence="7">The sequence shown here is derived from an EMBL/GenBank/DDBJ whole genome shotgun (WGS) entry which is preliminary data.</text>
</comment>
<comment type="subcellular location">
    <subcellularLocation>
        <location evidence="1">Nucleus</location>
    </subcellularLocation>
</comment>
<accession>A0A9N9E2I1</accession>
<dbReference type="GO" id="GO:0006364">
    <property type="term" value="P:rRNA processing"/>
    <property type="evidence" value="ECO:0007669"/>
    <property type="project" value="TreeGrafter"/>
</dbReference>
<dbReference type="AlphaFoldDB" id="A0A9N9E2I1"/>
<sequence>MSTDPAKLLNSIIINYTFNDDTVESFVPFILETITHHQLLKNLNKESNSAERVPIHKWCTRINSLLQSKVGSARWAGVCFVKISIEQSEDLFAQNLKTWSSALLTLLTRPEPAITLRTVISSLSIMFERTVNKPETQREVTSQLLPRFNTALLQLSENKELLPSIFDALSCSGSHFPTIFRPVFENVQKLSLGVLDGTSDYGSHVVKSAVNCFASITNVGGKTSSMDHWQSSALRIVGSLNSLLDRLFDTVDEDKEASKKLPVFEFPPVADDYVNSFPTLFSRFQCLCECIISLISFPTTSPIRIPMNPILDVFCRVHNVSDDIKENKDKNEFITLMLGAPTLCFHSNKVLSSLIACFGEHLARNLGLISNIIMKQFRLSESRWLLRSSVYRLTSLCIQKYGFGFAHLISSSLITCIVEDIKINQEVQYLDVEANSEKKSGRKKKKLITNSDALVNMNNRVISYTNVDVQIASLEALKNLLTFYGSSIPANVRTSIDDIILTRILSSDEKNENDCDIRSMLYECLLASVLSPSVHQPTILPHALRVFSSALSAQSHKLRLFSSHALSICDLIFHSRLPPLKRSPASSTIQHIEKPVLPSASDMSDNENTLDISKNRVNIQDVSNDTTSILDKTTVDLNVDTSPFTHDDKPPDKDATVEKVANEIVHLPISVSTLVPEPPDNDNTDKNFNKKRTLLVDAEELTVEDRARVYKPFRTDDIDSEDEDMELPEIVSGGPDSDYASSIE</sequence>
<dbReference type="SUPFAM" id="SSF48371">
    <property type="entry name" value="ARM repeat"/>
    <property type="match status" value="1"/>
</dbReference>
<protein>
    <recommendedName>
        <fullName evidence="3">Pre-rRNA-processing protein RIX1</fullName>
    </recommendedName>
</protein>
<dbReference type="InterPro" id="IPR016024">
    <property type="entry name" value="ARM-type_fold"/>
</dbReference>
<dbReference type="InterPro" id="IPR012583">
    <property type="entry name" value="RIX1_N"/>
</dbReference>
<dbReference type="EMBL" id="CAJVPV010010905">
    <property type="protein sequence ID" value="CAG8655966.1"/>
    <property type="molecule type" value="Genomic_DNA"/>
</dbReference>
<evidence type="ECO:0000256" key="1">
    <source>
        <dbReference type="ARBA" id="ARBA00004123"/>
    </source>
</evidence>
<organism evidence="7 8">
    <name type="scientific">Acaulospora morrowiae</name>
    <dbReference type="NCBI Taxonomy" id="94023"/>
    <lineage>
        <taxon>Eukaryota</taxon>
        <taxon>Fungi</taxon>
        <taxon>Fungi incertae sedis</taxon>
        <taxon>Mucoromycota</taxon>
        <taxon>Glomeromycotina</taxon>
        <taxon>Glomeromycetes</taxon>
        <taxon>Diversisporales</taxon>
        <taxon>Acaulosporaceae</taxon>
        <taxon>Acaulospora</taxon>
    </lineage>
</organism>
<evidence type="ECO:0000256" key="5">
    <source>
        <dbReference type="SAM" id="MobiDB-lite"/>
    </source>
</evidence>
<name>A0A9N9E2I1_9GLOM</name>
<evidence type="ECO:0000256" key="2">
    <source>
        <dbReference type="ARBA" id="ARBA00010511"/>
    </source>
</evidence>
<keyword evidence="8" id="KW-1185">Reference proteome</keyword>
<evidence type="ECO:0000313" key="7">
    <source>
        <dbReference type="EMBL" id="CAG8655966.1"/>
    </source>
</evidence>
<evidence type="ECO:0000259" key="6">
    <source>
        <dbReference type="Pfam" id="PF08167"/>
    </source>
</evidence>
<dbReference type="GO" id="GO:0005634">
    <property type="term" value="C:nucleus"/>
    <property type="evidence" value="ECO:0007669"/>
    <property type="project" value="UniProtKB-SubCell"/>
</dbReference>
<reference evidence="7" key="1">
    <citation type="submission" date="2021-06" db="EMBL/GenBank/DDBJ databases">
        <authorList>
            <person name="Kallberg Y."/>
            <person name="Tangrot J."/>
            <person name="Rosling A."/>
        </authorList>
    </citation>
    <scope>NUCLEOTIDE SEQUENCE</scope>
    <source>
        <strain evidence="7">CL551</strain>
    </source>
</reference>
<dbReference type="PANTHER" id="PTHR34105:SF1">
    <property type="entry name" value="PROLINE-, GLUTAMIC ACID- AND LEUCINE-RICH PROTEIN 1"/>
    <property type="match status" value="1"/>
</dbReference>
<proteinExistence type="inferred from homology"/>
<feature type="domain" description="Pre-rRNA-processing protein RIX1 N-terminal" evidence="6">
    <location>
        <begin position="24"/>
        <end position="200"/>
    </location>
</feature>
<feature type="region of interest" description="Disordered" evidence="5">
    <location>
        <begin position="714"/>
        <end position="744"/>
    </location>
</feature>
<evidence type="ECO:0000256" key="3">
    <source>
        <dbReference type="ARBA" id="ARBA00021502"/>
    </source>
</evidence>
<keyword evidence="4" id="KW-0539">Nucleus</keyword>
<dbReference type="OrthoDB" id="20900at2759"/>
<gene>
    <name evidence="7" type="ORF">AMORRO_LOCUS10189</name>
</gene>
<dbReference type="Proteomes" id="UP000789342">
    <property type="component" value="Unassembled WGS sequence"/>
</dbReference>
<feature type="compositionally biased region" description="Acidic residues" evidence="5">
    <location>
        <begin position="718"/>
        <end position="727"/>
    </location>
</feature>
<dbReference type="Pfam" id="PF08167">
    <property type="entry name" value="RIX1"/>
    <property type="match status" value="1"/>
</dbReference>
<evidence type="ECO:0000256" key="4">
    <source>
        <dbReference type="ARBA" id="ARBA00023242"/>
    </source>
</evidence>
<comment type="similarity">
    <text evidence="2">Belongs to the RIX1/PELP1 family.</text>
</comment>